<dbReference type="Pfam" id="PF03140">
    <property type="entry name" value="DUF247"/>
    <property type="match status" value="1"/>
</dbReference>
<reference evidence="3 4" key="1">
    <citation type="journal article" date="2024" name="Plant J.">
        <title>Genome sequences and population genomics reveal climatic adaptation and genomic divergence between two closely related sweetgum species.</title>
        <authorList>
            <person name="Xu W.Q."/>
            <person name="Ren C.Q."/>
            <person name="Zhang X.Y."/>
            <person name="Comes H.P."/>
            <person name="Liu X.H."/>
            <person name="Li Y.G."/>
            <person name="Kettle C.J."/>
            <person name="Jalonen R."/>
            <person name="Gaisberger H."/>
            <person name="Ma Y.Z."/>
            <person name="Qiu Y.X."/>
        </authorList>
    </citation>
    <scope>NUCLEOTIDE SEQUENCE [LARGE SCALE GENOMIC DNA]</scope>
    <source>
        <strain evidence="3">Hangzhou</strain>
    </source>
</reference>
<gene>
    <name evidence="3" type="ORF">L1049_008614</name>
</gene>
<dbReference type="InterPro" id="IPR004158">
    <property type="entry name" value="DUF247_pln"/>
</dbReference>
<evidence type="ECO:0000256" key="2">
    <source>
        <dbReference type="SAM" id="SignalP"/>
    </source>
</evidence>
<sequence>MVSALFLFFIFVSYICFPPSLPSNLICRLWKKMANETSESPGSKWMDTIRSRLNLGDRSMGLSIYKVPNKLRKVDEEAYTPRIVSIGPFHASTTTRSVLPRPSENKDVKEHQPQTPDNKENQQQTVPDHKGQPLTKDDDYMLPLQQLVNKNDHLLAMEENKWWYMLYLLHRTADPAETLNTCGKTILNRDKYVRGSYAEDIKFKTHQLAEIMLVDGCFTLELFLRSSLKDFGEEDPIFHNAWMVPSLRHDLTLLENQIPFFILEDLFKIVVGRLRQKDSRLPSSVTDLALSFFLPDLSRNQDAFTKLRNPHARHLHLLDLLHSFYLEKYPKMDSGGEKLFNGSGALCLTLTLNPAPGHHLMVSRIPPTPTTHLNPYTKLAGTAASASSSKISRPTQTPLTHHHAYIGYLGQLLLKISRC</sequence>
<organism evidence="3 4">
    <name type="scientific">Liquidambar formosana</name>
    <name type="common">Formosan gum</name>
    <dbReference type="NCBI Taxonomy" id="63359"/>
    <lineage>
        <taxon>Eukaryota</taxon>
        <taxon>Viridiplantae</taxon>
        <taxon>Streptophyta</taxon>
        <taxon>Embryophyta</taxon>
        <taxon>Tracheophyta</taxon>
        <taxon>Spermatophyta</taxon>
        <taxon>Magnoliopsida</taxon>
        <taxon>eudicotyledons</taxon>
        <taxon>Gunneridae</taxon>
        <taxon>Pentapetalae</taxon>
        <taxon>Saxifragales</taxon>
        <taxon>Altingiaceae</taxon>
        <taxon>Liquidambar</taxon>
    </lineage>
</organism>
<feature type="compositionally biased region" description="Basic and acidic residues" evidence="1">
    <location>
        <begin position="103"/>
        <end position="120"/>
    </location>
</feature>
<protein>
    <submittedName>
        <fullName evidence="3">Uncharacterized protein</fullName>
    </submittedName>
</protein>
<feature type="compositionally biased region" description="Basic and acidic residues" evidence="1">
    <location>
        <begin position="127"/>
        <end position="137"/>
    </location>
</feature>
<dbReference type="Proteomes" id="UP001415857">
    <property type="component" value="Unassembled WGS sequence"/>
</dbReference>
<name>A0AAP0S6S4_LIQFO</name>
<evidence type="ECO:0000313" key="4">
    <source>
        <dbReference type="Proteomes" id="UP001415857"/>
    </source>
</evidence>
<dbReference type="EMBL" id="JBBPBK010000002">
    <property type="protein sequence ID" value="KAK9290444.1"/>
    <property type="molecule type" value="Genomic_DNA"/>
</dbReference>
<evidence type="ECO:0000256" key="1">
    <source>
        <dbReference type="SAM" id="MobiDB-lite"/>
    </source>
</evidence>
<dbReference type="PANTHER" id="PTHR31170:SF20">
    <property type="entry name" value="DUF247 DOMAIN PROTEIN"/>
    <property type="match status" value="1"/>
</dbReference>
<feature type="region of interest" description="Disordered" evidence="1">
    <location>
        <begin position="94"/>
        <end position="137"/>
    </location>
</feature>
<accession>A0AAP0S6S4</accession>
<keyword evidence="4" id="KW-1185">Reference proteome</keyword>
<evidence type="ECO:0000313" key="3">
    <source>
        <dbReference type="EMBL" id="KAK9290444.1"/>
    </source>
</evidence>
<dbReference type="AlphaFoldDB" id="A0AAP0S6S4"/>
<dbReference type="PANTHER" id="PTHR31170">
    <property type="entry name" value="BNAC04G53230D PROTEIN"/>
    <property type="match status" value="1"/>
</dbReference>
<comment type="caution">
    <text evidence="3">The sequence shown here is derived from an EMBL/GenBank/DDBJ whole genome shotgun (WGS) entry which is preliminary data.</text>
</comment>
<feature type="signal peptide" evidence="2">
    <location>
        <begin position="1"/>
        <end position="22"/>
    </location>
</feature>
<feature type="chain" id="PRO_5043052413" evidence="2">
    <location>
        <begin position="23"/>
        <end position="419"/>
    </location>
</feature>
<proteinExistence type="predicted"/>
<keyword evidence="2" id="KW-0732">Signal</keyword>